<protein>
    <submittedName>
        <fullName evidence="1">Uncharacterized protein</fullName>
    </submittedName>
</protein>
<reference evidence="1 2" key="1">
    <citation type="journal article" date="2024" name="Plant Biotechnol. J.">
        <title>Genome and CRISPR/Cas9 system of a widespread forest tree (Populus alba) in the world.</title>
        <authorList>
            <person name="Liu Y.J."/>
            <person name="Jiang P.F."/>
            <person name="Han X.M."/>
            <person name="Li X.Y."/>
            <person name="Wang H.M."/>
            <person name="Wang Y.J."/>
            <person name="Wang X.X."/>
            <person name="Zeng Q.Y."/>
        </authorList>
    </citation>
    <scope>NUCLEOTIDE SEQUENCE [LARGE SCALE GENOMIC DNA]</scope>
    <source>
        <strain evidence="2">cv. PAL-ZL1</strain>
    </source>
</reference>
<proteinExistence type="predicted"/>
<evidence type="ECO:0000313" key="1">
    <source>
        <dbReference type="EMBL" id="KAL3579312.1"/>
    </source>
</evidence>
<accession>A0ACC4BL66</accession>
<sequence length="815" mass="92589">MASETKAQSLEQTPTWAVAVVCFVLVAISIVIEHLIHVLEKWLKKKHKPALVEALEKVKAELMLMGFISLLLTILQGPISDICIPENIAATWHPCSKSQEKKKVSESDDSDNSRRRLLQFLGSGESHRRVLASKYDKCADKGKVALVSSYGIHQLHIFIFVLAVVHVLYCIITYFLGRTKMRKWKAWEDETKTLEYQYNNDPERFRFARETSFGRRHLQLWSKSSILLWIVCFFRQFLGSVTKVDYMTLRHGFIMAHLAPGSETRFNFQKYISRSLDEDFKVVVGISPIIWFTAVLFLLTNTHRWNSHFWLPFIPLIIILLIGAKLQVIITQMGLGIQEKGDVVKGALVVIPGDDLFWFGRPRFLLFLIHLVLFQNAFQIAFFIWSVYEFTINSCYHAHTEAIVIRITLGVVIQIVCSYVTLPLYALVTQMGSSMRPTVFNDRVAAALKNWHHTAKKQSKHGKNSESHTPMSSRPQTPAYGMSPVHLLHNFRGSTAPDSFQNSPRHSYYDNNDQWDPEANSVHDHELNEPVHHGSPDVRDQVQVIETQDPNPVQLPPGPGPIHPQQHEINVGSARDFTFKYIMEVRPNETVDNSTQYRRHVPATPSKQPVVPPNTVETTSVSQRLQKELMSLMMIGGDLGVSAFPEGESIFAWIGTIAGGEGTAYEGLSYKLSLRFPLDYPFKPPQIKFETMCFHPNVDQFGNICLDILQDKWSSAYDCRTILLSIQSLLGEPNPDSPLNSYAAELWSNKEGQISHLHITEGRSTNSIMLEKHLRAEQRAPNVFDAIRKCYTPRRCSFEGLGEGSGVSLDTLNEY</sequence>
<dbReference type="EMBL" id="RCHU02000010">
    <property type="protein sequence ID" value="KAL3579312.1"/>
    <property type="molecule type" value="Genomic_DNA"/>
</dbReference>
<keyword evidence="2" id="KW-1185">Reference proteome</keyword>
<gene>
    <name evidence="1" type="ORF">D5086_020816</name>
</gene>
<name>A0ACC4BL66_POPAL</name>
<evidence type="ECO:0000313" key="2">
    <source>
        <dbReference type="Proteomes" id="UP000309997"/>
    </source>
</evidence>
<comment type="caution">
    <text evidence="1">The sequence shown here is derived from an EMBL/GenBank/DDBJ whole genome shotgun (WGS) entry which is preliminary data.</text>
</comment>
<dbReference type="Proteomes" id="UP000309997">
    <property type="component" value="Unassembled WGS sequence"/>
</dbReference>
<organism evidence="1 2">
    <name type="scientific">Populus alba</name>
    <name type="common">White poplar</name>
    <dbReference type="NCBI Taxonomy" id="43335"/>
    <lineage>
        <taxon>Eukaryota</taxon>
        <taxon>Viridiplantae</taxon>
        <taxon>Streptophyta</taxon>
        <taxon>Embryophyta</taxon>
        <taxon>Tracheophyta</taxon>
        <taxon>Spermatophyta</taxon>
        <taxon>Magnoliopsida</taxon>
        <taxon>eudicotyledons</taxon>
        <taxon>Gunneridae</taxon>
        <taxon>Pentapetalae</taxon>
        <taxon>rosids</taxon>
        <taxon>fabids</taxon>
        <taxon>Malpighiales</taxon>
        <taxon>Salicaceae</taxon>
        <taxon>Saliceae</taxon>
        <taxon>Populus</taxon>
    </lineage>
</organism>